<reference evidence="2 3" key="1">
    <citation type="submission" date="2018-03" db="EMBL/GenBank/DDBJ databases">
        <title>Whole genome analyses suggest that Burkholderia sensu lato contains two further novel genera in the rhizoxinica-symbiotica group Mycetohabitans gen. nov., and Trinickia gen. nov.: implications for the evolution of diazotrophy and nodulation in the Burkholderiaceae.</title>
        <authorList>
            <person name="Estrada De Los Santos P."/>
            <person name="Palmer M."/>
            <person name="Chavez-Ramirez B."/>
            <person name="Steenkamp E.T."/>
            <person name="Hirsch A.M."/>
            <person name="Manyaka P."/>
            <person name="Maluk M."/>
            <person name="Lafos M."/>
            <person name="Crook M."/>
            <person name="Gross E."/>
            <person name="Simon M.F."/>
            <person name="Bueno Dos Reis Junior F."/>
            <person name="Poole P.S."/>
            <person name="Venter S.N."/>
            <person name="James E.K."/>
        </authorList>
    </citation>
    <scope>NUCLEOTIDE SEQUENCE [LARGE SCALE GENOMIC DNA]</scope>
    <source>
        <strain evidence="2 3">JPY-366</strain>
    </source>
</reference>
<dbReference type="RefSeq" id="WP_107154230.1">
    <property type="nucleotide sequence ID" value="NZ_PYUC01000025.1"/>
</dbReference>
<name>A0A2T3XKE8_9BURK</name>
<dbReference type="EMBL" id="PYUC01000025">
    <property type="protein sequence ID" value="PTB17005.1"/>
    <property type="molecule type" value="Genomic_DNA"/>
</dbReference>
<feature type="region of interest" description="Disordered" evidence="1">
    <location>
        <begin position="253"/>
        <end position="331"/>
    </location>
</feature>
<feature type="compositionally biased region" description="Polar residues" evidence="1">
    <location>
        <begin position="319"/>
        <end position="329"/>
    </location>
</feature>
<proteinExistence type="predicted"/>
<dbReference type="AlphaFoldDB" id="A0A2T3XKE8"/>
<dbReference type="Proteomes" id="UP000240638">
    <property type="component" value="Unassembled WGS sequence"/>
</dbReference>
<feature type="compositionally biased region" description="Low complexity" evidence="1">
    <location>
        <begin position="270"/>
        <end position="285"/>
    </location>
</feature>
<protein>
    <submittedName>
        <fullName evidence="2">Uncharacterized protein</fullName>
    </submittedName>
</protein>
<evidence type="ECO:0000313" key="3">
    <source>
        <dbReference type="Proteomes" id="UP000240638"/>
    </source>
</evidence>
<feature type="region of interest" description="Disordered" evidence="1">
    <location>
        <begin position="674"/>
        <end position="727"/>
    </location>
</feature>
<evidence type="ECO:0000256" key="1">
    <source>
        <dbReference type="SAM" id="MobiDB-lite"/>
    </source>
</evidence>
<gene>
    <name evidence="2" type="ORF">C9I57_30345</name>
</gene>
<feature type="region of interest" description="Disordered" evidence="1">
    <location>
        <begin position="632"/>
        <end position="658"/>
    </location>
</feature>
<organism evidence="2 3">
    <name type="scientific">Trinickia symbiotica</name>
    <dbReference type="NCBI Taxonomy" id="863227"/>
    <lineage>
        <taxon>Bacteria</taxon>
        <taxon>Pseudomonadati</taxon>
        <taxon>Pseudomonadota</taxon>
        <taxon>Betaproteobacteria</taxon>
        <taxon>Burkholderiales</taxon>
        <taxon>Burkholderiaceae</taxon>
        <taxon>Trinickia</taxon>
    </lineage>
</organism>
<accession>A0A2T3XKE8</accession>
<feature type="compositionally biased region" description="Basic and acidic residues" evidence="1">
    <location>
        <begin position="253"/>
        <end position="263"/>
    </location>
</feature>
<comment type="caution">
    <text evidence="2">The sequence shown here is derived from an EMBL/GenBank/DDBJ whole genome shotgun (WGS) entry which is preliminary data.</text>
</comment>
<sequence>MSRAYREAFDRAYFLLKKCRPIAFALRFAQLTGHPKAALMLSQLVYWTRHGRDVEDAQGWIHKTREAWGVEVGLSREEQENARRRLMRLNLLEEHRGGRPARMHFRLKADVLSAELDKREAVREPLQLTLEFLRAQERNTQGTIGATMAFYRVLVEVTGSVNAALLLSRMIQLQRSTLDADDWDWFTVTSQEWARDLALHRRQLENAKARLRTLGLIREVPLREGVKRLRSQVDPLRLLTLLEPAIDRHLHEAVRKEQDGARDKVRRVRPVAASSSSFRAPAPASDATSRATTAHRPEAHRSIASQAQPRPAGAPSDAVQKSPTGQTDVGTCALTVGDKRSWSRLSKVGGKHPWLSAGFVHAWRGLSYSSIMYTTTSTTTSTTTACLPPTFISSNSVCQPVRQARSVDASGKPRDCASVVVGVKSRQRCRGQAHGVREQAVQRLTRTRTVPNGQMPSPQPVPRSRCCEKCGVAPQVQLAQREAPANIAPIAVPNEIRPAATRARKGVDASDHGAGSNREMAAARDIALVWPSFISPPERAGIERYLAPIPAADRQVLIDEMAASHREQAVRFPVAYVGRLATRYLSGQFVAAKAHRERAHRQLAAARQAALREQEASFAQRLGATTRANVAAPGRVGASRSTPGAMGTSPIETEASSPETARVALAGLLDGLRRRWQPKKDTRLSARSQGSPRPSMPVDIPKAASTMNRPSHGPGGPDGYFASPEIP</sequence>
<evidence type="ECO:0000313" key="2">
    <source>
        <dbReference type="EMBL" id="PTB17005.1"/>
    </source>
</evidence>